<name>A0A0G0DUX1_9BACT</name>
<organism evidence="3 4">
    <name type="scientific">Candidatus Nomurabacteria bacterium GW2011_GWE1_35_16</name>
    <dbReference type="NCBI Taxonomy" id="1618761"/>
    <lineage>
        <taxon>Bacteria</taxon>
        <taxon>Candidatus Nomuraibacteriota</taxon>
    </lineage>
</organism>
<comment type="similarity">
    <text evidence="1 2">Belongs to the LOG family.</text>
</comment>
<protein>
    <recommendedName>
        <fullName evidence="2">Cytokinin riboside 5'-monophosphate phosphoribohydrolase</fullName>
        <ecNumber evidence="2">3.2.2.n1</ecNumber>
    </recommendedName>
</protein>
<dbReference type="Proteomes" id="UP000034952">
    <property type="component" value="Unassembled WGS sequence"/>
</dbReference>
<accession>A0A0G0DUX1</accession>
<dbReference type="EMBL" id="LBPY01000002">
    <property type="protein sequence ID" value="KKP66830.1"/>
    <property type="molecule type" value="Genomic_DNA"/>
</dbReference>
<keyword evidence="2" id="KW-0203">Cytokinin biosynthesis</keyword>
<proteinExistence type="inferred from homology"/>
<gene>
    <name evidence="3" type="ORF">UR64_C0002G0046</name>
</gene>
<dbReference type="GO" id="GO:0016799">
    <property type="term" value="F:hydrolase activity, hydrolyzing N-glycosyl compounds"/>
    <property type="evidence" value="ECO:0007669"/>
    <property type="project" value="TreeGrafter"/>
</dbReference>
<evidence type="ECO:0000313" key="3">
    <source>
        <dbReference type="EMBL" id="KKP66830.1"/>
    </source>
</evidence>
<evidence type="ECO:0000313" key="4">
    <source>
        <dbReference type="Proteomes" id="UP000034952"/>
    </source>
</evidence>
<sequence>MIQYTYMKIGITLTSSLSVGQEYINLTRTVAEILAREGFSIVYGGTEYGMMAELAKSYKEAGGTELIGVMSEELKSVTKGYKAFENLDKTIWTNQMGERIRTISDISDGFVILPGGYGTLEEIMSIVGGKANKIYDKPIIVLNHSHYYDTLLSFFDEMQKKQFSKIKIQELVHVCENPDDIVNYFKSYSQTILPDKFV</sequence>
<evidence type="ECO:0000256" key="1">
    <source>
        <dbReference type="ARBA" id="ARBA00006763"/>
    </source>
</evidence>
<dbReference type="Gene3D" id="3.40.50.450">
    <property type="match status" value="1"/>
</dbReference>
<dbReference type="InterPro" id="IPR031100">
    <property type="entry name" value="LOG_fam"/>
</dbReference>
<dbReference type="GO" id="GO:0005829">
    <property type="term" value="C:cytosol"/>
    <property type="evidence" value="ECO:0007669"/>
    <property type="project" value="TreeGrafter"/>
</dbReference>
<dbReference type="GO" id="GO:0009691">
    <property type="term" value="P:cytokinin biosynthetic process"/>
    <property type="evidence" value="ECO:0007669"/>
    <property type="project" value="UniProtKB-UniRule"/>
</dbReference>
<dbReference type="AlphaFoldDB" id="A0A0G0DUX1"/>
<keyword evidence="2" id="KW-0378">Hydrolase</keyword>
<dbReference type="NCBIfam" id="TIGR00730">
    <property type="entry name" value="Rossman fold protein, TIGR00730 family"/>
    <property type="match status" value="1"/>
</dbReference>
<dbReference type="SUPFAM" id="SSF102405">
    <property type="entry name" value="MCP/YpsA-like"/>
    <property type="match status" value="1"/>
</dbReference>
<dbReference type="EC" id="3.2.2.n1" evidence="2"/>
<evidence type="ECO:0000256" key="2">
    <source>
        <dbReference type="RuleBase" id="RU363015"/>
    </source>
</evidence>
<dbReference type="PANTHER" id="PTHR31223:SF70">
    <property type="entry name" value="LOG FAMILY PROTEIN YJL055W"/>
    <property type="match status" value="1"/>
</dbReference>
<reference evidence="3 4" key="1">
    <citation type="journal article" date="2015" name="Nature">
        <title>rRNA introns, odd ribosomes, and small enigmatic genomes across a large radiation of phyla.</title>
        <authorList>
            <person name="Brown C.T."/>
            <person name="Hug L.A."/>
            <person name="Thomas B.C."/>
            <person name="Sharon I."/>
            <person name="Castelle C.J."/>
            <person name="Singh A."/>
            <person name="Wilkins M.J."/>
            <person name="Williams K.H."/>
            <person name="Banfield J.F."/>
        </authorList>
    </citation>
    <scope>NUCLEOTIDE SEQUENCE [LARGE SCALE GENOMIC DNA]</scope>
</reference>
<comment type="caution">
    <text evidence="3">The sequence shown here is derived from an EMBL/GenBank/DDBJ whole genome shotgun (WGS) entry which is preliminary data.</text>
</comment>
<dbReference type="PANTHER" id="PTHR31223">
    <property type="entry name" value="LOG FAMILY PROTEIN YJL055W"/>
    <property type="match status" value="1"/>
</dbReference>
<dbReference type="Pfam" id="PF03641">
    <property type="entry name" value="Lysine_decarbox"/>
    <property type="match status" value="1"/>
</dbReference>
<dbReference type="InterPro" id="IPR005269">
    <property type="entry name" value="LOG"/>
</dbReference>